<dbReference type="GO" id="GO:0003700">
    <property type="term" value="F:DNA-binding transcription factor activity"/>
    <property type="evidence" value="ECO:0007669"/>
    <property type="project" value="InterPro"/>
</dbReference>
<accession>A0A1F6C4W6</accession>
<dbReference type="GO" id="GO:0043565">
    <property type="term" value="F:sequence-specific DNA binding"/>
    <property type="evidence" value="ECO:0007669"/>
    <property type="project" value="InterPro"/>
</dbReference>
<dbReference type="InterPro" id="IPR038116">
    <property type="entry name" value="TrpR-like_sf"/>
</dbReference>
<dbReference type="InterPro" id="IPR000831">
    <property type="entry name" value="Trp_repress"/>
</dbReference>
<reference evidence="1 2" key="1">
    <citation type="journal article" date="2016" name="Nat. Commun.">
        <title>Thousands of microbial genomes shed light on interconnected biogeochemical processes in an aquifer system.</title>
        <authorList>
            <person name="Anantharaman K."/>
            <person name="Brown C.T."/>
            <person name="Hug L.A."/>
            <person name="Sharon I."/>
            <person name="Castelle C.J."/>
            <person name="Probst A.J."/>
            <person name="Thomas B.C."/>
            <person name="Singh A."/>
            <person name="Wilkins M.J."/>
            <person name="Karaoz U."/>
            <person name="Brodie E.L."/>
            <person name="Williams K.H."/>
            <person name="Hubbard S.S."/>
            <person name="Banfield J.F."/>
        </authorList>
    </citation>
    <scope>NUCLEOTIDE SEQUENCE [LARGE SCALE GENOMIC DNA]</scope>
</reference>
<proteinExistence type="predicted"/>
<comment type="caution">
    <text evidence="1">The sequence shown here is derived from an EMBL/GenBank/DDBJ whole genome shotgun (WGS) entry which is preliminary data.</text>
</comment>
<dbReference type="Gene3D" id="1.10.1270.10">
    <property type="entry name" value="TrpR-like"/>
    <property type="match status" value="1"/>
</dbReference>
<dbReference type="Pfam" id="PF01371">
    <property type="entry name" value="Trp_repressor"/>
    <property type="match status" value="1"/>
</dbReference>
<dbReference type="AlphaFoldDB" id="A0A1F6C4W6"/>
<evidence type="ECO:0000313" key="2">
    <source>
        <dbReference type="Proteomes" id="UP000178249"/>
    </source>
</evidence>
<evidence type="ECO:0000313" key="1">
    <source>
        <dbReference type="EMBL" id="OGG44072.1"/>
    </source>
</evidence>
<gene>
    <name evidence="1" type="ORF">A2841_02065</name>
</gene>
<name>A0A1F6C4W6_9BACT</name>
<protein>
    <submittedName>
        <fullName evidence="1">Uncharacterized protein</fullName>
    </submittedName>
</protein>
<dbReference type="SUPFAM" id="SSF48295">
    <property type="entry name" value="TrpR-like"/>
    <property type="match status" value="1"/>
</dbReference>
<sequence length="145" mass="16674">MHISKKKLATNTLEGITDYFLMSIVYARSKKDASVLVNELLGTEERTTLAKRLAIIAMLTHNYSATQIEECLKVSPDTIGRVWRDIKKGRYRHVVRYSHNNKKRFEGESLMDTLEKILTAGGLMPPIGGRNKILERLMRESEYFN</sequence>
<dbReference type="InterPro" id="IPR010921">
    <property type="entry name" value="Trp_repressor/repl_initiator"/>
</dbReference>
<dbReference type="EMBL" id="MFKP01000023">
    <property type="protein sequence ID" value="OGG44072.1"/>
    <property type="molecule type" value="Genomic_DNA"/>
</dbReference>
<dbReference type="Proteomes" id="UP000178249">
    <property type="component" value="Unassembled WGS sequence"/>
</dbReference>
<organism evidence="1 2">
    <name type="scientific">Candidatus Kaiserbacteria bacterium RIFCSPHIGHO2_01_FULL_48_10</name>
    <dbReference type="NCBI Taxonomy" id="1798476"/>
    <lineage>
        <taxon>Bacteria</taxon>
        <taxon>Candidatus Kaiseribacteriota</taxon>
    </lineage>
</organism>